<accession>A0A0F9M0V4</accession>
<organism evidence="1">
    <name type="scientific">marine sediment metagenome</name>
    <dbReference type="NCBI Taxonomy" id="412755"/>
    <lineage>
        <taxon>unclassified sequences</taxon>
        <taxon>metagenomes</taxon>
        <taxon>ecological metagenomes</taxon>
    </lineage>
</organism>
<protein>
    <submittedName>
        <fullName evidence="1">Uncharacterized protein</fullName>
    </submittedName>
</protein>
<comment type="caution">
    <text evidence="1">The sequence shown here is derived from an EMBL/GenBank/DDBJ whole genome shotgun (WGS) entry which is preliminary data.</text>
</comment>
<dbReference type="AlphaFoldDB" id="A0A0F9M0V4"/>
<reference evidence="1" key="1">
    <citation type="journal article" date="2015" name="Nature">
        <title>Complex archaea that bridge the gap between prokaryotes and eukaryotes.</title>
        <authorList>
            <person name="Spang A."/>
            <person name="Saw J.H."/>
            <person name="Jorgensen S.L."/>
            <person name="Zaremba-Niedzwiedzka K."/>
            <person name="Martijn J."/>
            <person name="Lind A.E."/>
            <person name="van Eijk R."/>
            <person name="Schleper C."/>
            <person name="Guy L."/>
            <person name="Ettema T.J."/>
        </authorList>
    </citation>
    <scope>NUCLEOTIDE SEQUENCE</scope>
</reference>
<gene>
    <name evidence="1" type="ORF">LCGC14_1131610</name>
</gene>
<proteinExistence type="predicted"/>
<sequence>MREQLKFSKFGSILQEKTLEPKETAEIFKFELPENYIGFLYYLANNYYPLKLDIDGEKMDIKGIIAPINSPKLFDPPFIVKKYITATASNTTEESKTIKFYADGVVYSVLTASEKAVIGEIKKKITELPPVRTEEKRPRKPHIINHRLTIANRWYEIKLPVEGLKAWKLKCRTSNDILYSFESSASTYSTLSAGETLSEDTAPEGSHAIYVRCATANVTVELELWREI</sequence>
<evidence type="ECO:0000313" key="1">
    <source>
        <dbReference type="EMBL" id="KKN01055.1"/>
    </source>
</evidence>
<dbReference type="EMBL" id="LAZR01005304">
    <property type="protein sequence ID" value="KKN01055.1"/>
    <property type="molecule type" value="Genomic_DNA"/>
</dbReference>
<name>A0A0F9M0V4_9ZZZZ</name>